<dbReference type="InterPro" id="IPR011006">
    <property type="entry name" value="CheY-like_superfamily"/>
</dbReference>
<proteinExistence type="predicted"/>
<organism evidence="12 13">
    <name type="scientific">Herpetosiphon geysericola</name>
    <dbReference type="NCBI Taxonomy" id="70996"/>
    <lineage>
        <taxon>Bacteria</taxon>
        <taxon>Bacillati</taxon>
        <taxon>Chloroflexota</taxon>
        <taxon>Chloroflexia</taxon>
        <taxon>Herpetosiphonales</taxon>
        <taxon>Herpetosiphonaceae</taxon>
        <taxon>Herpetosiphon</taxon>
    </lineage>
</organism>
<dbReference type="InterPro" id="IPR003018">
    <property type="entry name" value="GAF"/>
</dbReference>
<keyword evidence="5 12" id="KW-0418">Kinase</keyword>
<dbReference type="InterPro" id="IPR000014">
    <property type="entry name" value="PAS"/>
</dbReference>
<dbReference type="SUPFAM" id="SSF52172">
    <property type="entry name" value="CheY-like"/>
    <property type="match status" value="2"/>
</dbReference>
<dbReference type="InterPro" id="IPR003661">
    <property type="entry name" value="HisK_dim/P_dom"/>
</dbReference>
<keyword evidence="3 7" id="KW-0597">Phosphoprotein</keyword>
<feature type="domain" description="PAC" evidence="11">
    <location>
        <begin position="375"/>
        <end position="426"/>
    </location>
</feature>
<evidence type="ECO:0000256" key="4">
    <source>
        <dbReference type="ARBA" id="ARBA00022679"/>
    </source>
</evidence>
<reference evidence="12 13" key="1">
    <citation type="submission" date="2015-07" db="EMBL/GenBank/DDBJ databases">
        <title>Whole genome sequence of Herpetosiphon geysericola DSM 7119.</title>
        <authorList>
            <person name="Hemp J."/>
            <person name="Ward L.M."/>
            <person name="Pace L.A."/>
            <person name="Fischer W.W."/>
        </authorList>
    </citation>
    <scope>NUCLEOTIDE SEQUENCE [LARGE SCALE GENOMIC DNA]</scope>
    <source>
        <strain evidence="12 13">DSM 7119</strain>
    </source>
</reference>
<dbReference type="GO" id="GO:0006355">
    <property type="term" value="P:regulation of DNA-templated transcription"/>
    <property type="evidence" value="ECO:0007669"/>
    <property type="project" value="InterPro"/>
</dbReference>
<dbReference type="InterPro" id="IPR035965">
    <property type="entry name" value="PAS-like_dom_sf"/>
</dbReference>
<dbReference type="EC" id="2.7.13.3" evidence="2"/>
<dbReference type="SUPFAM" id="SSF55781">
    <property type="entry name" value="GAF domain-like"/>
    <property type="match status" value="1"/>
</dbReference>
<dbReference type="OrthoDB" id="9767900at2"/>
<dbReference type="InterPro" id="IPR004358">
    <property type="entry name" value="Sig_transdc_His_kin-like_C"/>
</dbReference>
<dbReference type="PROSITE" id="PS50112">
    <property type="entry name" value="PAS"/>
    <property type="match status" value="1"/>
</dbReference>
<dbReference type="Pfam" id="PF00512">
    <property type="entry name" value="HisKA"/>
    <property type="match status" value="1"/>
</dbReference>
<keyword evidence="6" id="KW-0902">Two-component regulatory system</keyword>
<evidence type="ECO:0000256" key="5">
    <source>
        <dbReference type="ARBA" id="ARBA00022777"/>
    </source>
</evidence>
<comment type="caution">
    <text evidence="12">The sequence shown here is derived from an EMBL/GenBank/DDBJ whole genome shotgun (WGS) entry which is preliminary data.</text>
</comment>
<dbReference type="CDD" id="cd00082">
    <property type="entry name" value="HisKA"/>
    <property type="match status" value="1"/>
</dbReference>
<dbReference type="CDD" id="cd00156">
    <property type="entry name" value="REC"/>
    <property type="match status" value="1"/>
</dbReference>
<dbReference type="Pfam" id="PF02518">
    <property type="entry name" value="HATPase_c"/>
    <property type="match status" value="1"/>
</dbReference>
<dbReference type="SMART" id="SM00086">
    <property type="entry name" value="PAC"/>
    <property type="match status" value="1"/>
</dbReference>
<dbReference type="Pfam" id="PF00072">
    <property type="entry name" value="Response_reg"/>
    <property type="match status" value="2"/>
</dbReference>
<dbReference type="RefSeq" id="WP_054535420.1">
    <property type="nucleotide sequence ID" value="NZ_LGKP01000025.1"/>
</dbReference>
<feature type="domain" description="Histidine kinase" evidence="8">
    <location>
        <begin position="439"/>
        <end position="651"/>
    </location>
</feature>
<dbReference type="Pfam" id="PF13185">
    <property type="entry name" value="GAF_2"/>
    <property type="match status" value="1"/>
</dbReference>
<evidence type="ECO:0000256" key="6">
    <source>
        <dbReference type="ARBA" id="ARBA00023012"/>
    </source>
</evidence>
<dbReference type="PROSITE" id="PS50109">
    <property type="entry name" value="HIS_KIN"/>
    <property type="match status" value="1"/>
</dbReference>
<name>A0A0P6YQ52_9CHLR</name>
<dbReference type="EMBL" id="LGKP01000025">
    <property type="protein sequence ID" value="KPL85150.1"/>
    <property type="molecule type" value="Genomic_DNA"/>
</dbReference>
<evidence type="ECO:0000259" key="11">
    <source>
        <dbReference type="PROSITE" id="PS50113"/>
    </source>
</evidence>
<dbReference type="Gene3D" id="1.10.287.130">
    <property type="match status" value="1"/>
</dbReference>
<feature type="domain" description="Response regulatory" evidence="9">
    <location>
        <begin position="3"/>
        <end position="118"/>
    </location>
</feature>
<dbReference type="PROSITE" id="PS50113">
    <property type="entry name" value="PAC"/>
    <property type="match status" value="1"/>
</dbReference>
<evidence type="ECO:0000256" key="2">
    <source>
        <dbReference type="ARBA" id="ARBA00012438"/>
    </source>
</evidence>
<dbReference type="InterPro" id="IPR029016">
    <property type="entry name" value="GAF-like_dom_sf"/>
</dbReference>
<dbReference type="SMART" id="SM00091">
    <property type="entry name" value="PAS"/>
    <property type="match status" value="1"/>
</dbReference>
<dbReference type="STRING" id="70996.SE18_15730"/>
<dbReference type="Proteomes" id="UP000050277">
    <property type="component" value="Unassembled WGS sequence"/>
</dbReference>
<accession>A0A0P6YQ52</accession>
<dbReference type="Gene3D" id="3.40.50.2300">
    <property type="match status" value="2"/>
</dbReference>
<gene>
    <name evidence="12" type="ORF">SE18_15730</name>
</gene>
<feature type="modified residue" description="4-aspartylphosphate" evidence="7">
    <location>
        <position position="53"/>
    </location>
</feature>
<dbReference type="PROSITE" id="PS50110">
    <property type="entry name" value="RESPONSE_REGULATORY"/>
    <property type="match status" value="2"/>
</dbReference>
<dbReference type="InterPro" id="IPR036890">
    <property type="entry name" value="HATPase_C_sf"/>
</dbReference>
<dbReference type="SUPFAM" id="SSF55785">
    <property type="entry name" value="PYP-like sensor domain (PAS domain)"/>
    <property type="match status" value="1"/>
</dbReference>
<protein>
    <recommendedName>
        <fullName evidence="2">histidine kinase</fullName>
        <ecNumber evidence="2">2.7.13.3</ecNumber>
    </recommendedName>
</protein>
<feature type="domain" description="Response regulatory" evidence="9">
    <location>
        <begin position="674"/>
        <end position="790"/>
    </location>
</feature>
<dbReference type="CDD" id="cd00130">
    <property type="entry name" value="PAS"/>
    <property type="match status" value="1"/>
</dbReference>
<dbReference type="GO" id="GO:0000155">
    <property type="term" value="F:phosphorelay sensor kinase activity"/>
    <property type="evidence" value="ECO:0007669"/>
    <property type="project" value="InterPro"/>
</dbReference>
<dbReference type="PANTHER" id="PTHR43047:SF72">
    <property type="entry name" value="OSMOSENSING HISTIDINE PROTEIN KINASE SLN1"/>
    <property type="match status" value="1"/>
</dbReference>
<dbReference type="InterPro" id="IPR013767">
    <property type="entry name" value="PAS_fold"/>
</dbReference>
<keyword evidence="13" id="KW-1185">Reference proteome</keyword>
<evidence type="ECO:0000256" key="3">
    <source>
        <dbReference type="ARBA" id="ARBA00022553"/>
    </source>
</evidence>
<dbReference type="InterPro" id="IPR001789">
    <property type="entry name" value="Sig_transdc_resp-reg_receiver"/>
</dbReference>
<dbReference type="SMART" id="SM00388">
    <property type="entry name" value="HisKA"/>
    <property type="match status" value="1"/>
</dbReference>
<dbReference type="SUPFAM" id="SSF47384">
    <property type="entry name" value="Homodimeric domain of signal transducing histidine kinase"/>
    <property type="match status" value="1"/>
</dbReference>
<dbReference type="InterPro" id="IPR000700">
    <property type="entry name" value="PAS-assoc_C"/>
</dbReference>
<evidence type="ECO:0000259" key="10">
    <source>
        <dbReference type="PROSITE" id="PS50112"/>
    </source>
</evidence>
<feature type="modified residue" description="4-aspartylphosphate" evidence="7">
    <location>
        <position position="723"/>
    </location>
</feature>
<dbReference type="Gene3D" id="3.30.450.20">
    <property type="entry name" value="PAS domain"/>
    <property type="match status" value="1"/>
</dbReference>
<dbReference type="InterPro" id="IPR003594">
    <property type="entry name" value="HATPase_dom"/>
</dbReference>
<dbReference type="GO" id="GO:0009927">
    <property type="term" value="F:histidine phosphotransfer kinase activity"/>
    <property type="evidence" value="ECO:0007669"/>
    <property type="project" value="TreeGrafter"/>
</dbReference>
<evidence type="ECO:0000313" key="13">
    <source>
        <dbReference type="Proteomes" id="UP000050277"/>
    </source>
</evidence>
<dbReference type="InterPro" id="IPR036097">
    <property type="entry name" value="HisK_dim/P_sf"/>
</dbReference>
<dbReference type="PRINTS" id="PR00344">
    <property type="entry name" value="BCTRLSENSOR"/>
</dbReference>
<keyword evidence="4" id="KW-0808">Transferase</keyword>
<dbReference type="Gene3D" id="3.30.450.40">
    <property type="match status" value="1"/>
</dbReference>
<dbReference type="SMART" id="SM00448">
    <property type="entry name" value="REC"/>
    <property type="match status" value="2"/>
</dbReference>
<evidence type="ECO:0000256" key="7">
    <source>
        <dbReference type="PROSITE-ProRule" id="PRU00169"/>
    </source>
</evidence>
<dbReference type="PANTHER" id="PTHR43047">
    <property type="entry name" value="TWO-COMPONENT HISTIDINE PROTEIN KINASE"/>
    <property type="match status" value="1"/>
</dbReference>
<dbReference type="InterPro" id="IPR005467">
    <property type="entry name" value="His_kinase_dom"/>
</dbReference>
<dbReference type="NCBIfam" id="TIGR00229">
    <property type="entry name" value="sensory_box"/>
    <property type="match status" value="1"/>
</dbReference>
<evidence type="ECO:0000259" key="8">
    <source>
        <dbReference type="PROSITE" id="PS50109"/>
    </source>
</evidence>
<dbReference type="SMART" id="SM00387">
    <property type="entry name" value="HATPase_c"/>
    <property type="match status" value="1"/>
</dbReference>
<dbReference type="InterPro" id="IPR001610">
    <property type="entry name" value="PAC"/>
</dbReference>
<evidence type="ECO:0000313" key="12">
    <source>
        <dbReference type="EMBL" id="KPL85150.1"/>
    </source>
</evidence>
<sequence length="804" mass="90081">MEEILIIDDSRQIADFLAETVLPYYGYRSRVVPTGWEGLAFLKQRQPDLILLDLQLPDTSGLDVLRQMGELGYDIPVILMTAHGTEQTAVEAFRLGAKNYLIKPFEASEAGAAIERALRERRLQREKEVLTRTLQQRLQELTILSSVGKSVTSLLDLEELLERIVDAGVYLTHAEEGYLLLRDGDELYLRAAKNLGEERVQRFRVKMDDNVAGQVIRTVKPIRLDRSQHQDLKMRTGLLVQAMLQVPLIVGRHAIGVLAVDNRVQQRTFSENDQYLLSAIADYAAIAIENSRLFKSTRDSEQRYRELFDNANDMIFTLDPQLRIASINRQGVKLLGMALPELMRRTLISLCVPDDQAAIEHQLQRQLAKAAGDGGAFPLTLRRANGEDLHIEVSAQLMQRGDQVIGLHCIARDVTDRRRLELQLLQAEKLSAIGQLVAGVAHELNNPMTSIKGFAELLLRRKDLDDDARTDLNYINNQAERAARIVTNLLTFAREHQPQRVAVDVNKVIDDTLSLHSYHLRVDNIKVQRQFEPNLPNTVADPYQLQQVFLNLIGNAHQAMAEKGSGGFLTVKTERVDDEIRINIGDTGPGIPQHLVGRIFDPFFTTKPVGKGTGLGLSICYNILHDHGGNIWVDSVANEGTTFHLALPVVEGENPELLNDDDRETTVKPDQAYKILVVDDEEGVAQVIQRLVRDLGHQPMVVASGEAALQAVDQAQFDLILSDVKMPGMNGFQLYRALQQKSPDLAKHFIFITGDTMSPATLTAMRQIGTPMIAKPFSAKKLERTINEFMAREAAVEREAEIQQ</sequence>
<comment type="catalytic activity">
    <reaction evidence="1">
        <text>ATP + protein L-histidine = ADP + protein N-phospho-L-histidine.</text>
        <dbReference type="EC" id="2.7.13.3"/>
    </reaction>
</comment>
<dbReference type="Gene3D" id="3.30.565.10">
    <property type="entry name" value="Histidine kinase-like ATPase, C-terminal domain"/>
    <property type="match status" value="1"/>
</dbReference>
<dbReference type="GO" id="GO:0005886">
    <property type="term" value="C:plasma membrane"/>
    <property type="evidence" value="ECO:0007669"/>
    <property type="project" value="TreeGrafter"/>
</dbReference>
<evidence type="ECO:0000259" key="9">
    <source>
        <dbReference type="PROSITE" id="PS50110"/>
    </source>
</evidence>
<dbReference type="Pfam" id="PF00989">
    <property type="entry name" value="PAS"/>
    <property type="match status" value="1"/>
</dbReference>
<feature type="domain" description="PAS" evidence="10">
    <location>
        <begin position="300"/>
        <end position="370"/>
    </location>
</feature>
<dbReference type="AlphaFoldDB" id="A0A0P6YQ52"/>
<dbReference type="SMART" id="SM00065">
    <property type="entry name" value="GAF"/>
    <property type="match status" value="1"/>
</dbReference>
<evidence type="ECO:0000256" key="1">
    <source>
        <dbReference type="ARBA" id="ARBA00000085"/>
    </source>
</evidence>
<dbReference type="SUPFAM" id="SSF55874">
    <property type="entry name" value="ATPase domain of HSP90 chaperone/DNA topoisomerase II/histidine kinase"/>
    <property type="match status" value="1"/>
</dbReference>